<sequence>MSRLCAKPLFLLLLLPCLASAFLLPFPRASIPSRSPSVLLSSVEGADYPSDTADPEPSPEAREGNATVFPPFTDEGKVQLREKFKCQIYKAAARLNRGQLANLDQQNEMSNLIAQLEAMGSGRPAEVEAVEGVWELVYSDVAPFRASPFFMTVGKVMEGTTLSAEEFFRLHRLATRGSEIGKVRQIITSQELVSEVEILTGIPSIPFAISGTVVTRASASRTNEGALKLTLKSSGVQSSSLFSLLGAGGNLPELPLAEIGERLGLFPPTLLLNTYYVDANMRISRNEDDHVFVWARGHL</sequence>
<proteinExistence type="predicted"/>
<gene>
    <name evidence="6" type="ORF">NSK_006802</name>
</gene>
<evidence type="ECO:0000259" key="5">
    <source>
        <dbReference type="Pfam" id="PF04755"/>
    </source>
</evidence>
<protein>
    <recommendedName>
        <fullName evidence="5">Plastid lipid-associated protein/fibrillin conserved domain-containing protein</fullName>
    </recommendedName>
</protein>
<evidence type="ECO:0000313" key="7">
    <source>
        <dbReference type="Proteomes" id="UP000355283"/>
    </source>
</evidence>
<comment type="caution">
    <text evidence="6">The sequence shown here is derived from an EMBL/GenBank/DDBJ whole genome shotgun (WGS) entry which is preliminary data.</text>
</comment>
<dbReference type="EMBL" id="SDOX01000122">
    <property type="protein sequence ID" value="TFJ81551.1"/>
    <property type="molecule type" value="Genomic_DNA"/>
</dbReference>
<dbReference type="OrthoDB" id="203682at2759"/>
<name>A0A4D9CQT7_9STRA</name>
<feature type="signal peptide" evidence="4">
    <location>
        <begin position="1"/>
        <end position="21"/>
    </location>
</feature>
<dbReference type="Proteomes" id="UP000355283">
    <property type="component" value="Unassembled WGS sequence"/>
</dbReference>
<reference evidence="6 7" key="1">
    <citation type="submission" date="2019-01" db="EMBL/GenBank/DDBJ databases">
        <title>Nuclear Genome Assembly of the Microalgal Biofuel strain Nannochloropsis salina CCMP1776.</title>
        <authorList>
            <person name="Hovde B."/>
        </authorList>
    </citation>
    <scope>NUCLEOTIDE SEQUENCE [LARGE SCALE GENOMIC DNA]</scope>
    <source>
        <strain evidence="6 7">CCMP1776</strain>
    </source>
</reference>
<dbReference type="InterPro" id="IPR039633">
    <property type="entry name" value="PAP"/>
</dbReference>
<keyword evidence="7" id="KW-1185">Reference proteome</keyword>
<evidence type="ECO:0000256" key="2">
    <source>
        <dbReference type="ARBA" id="ARBA00022640"/>
    </source>
</evidence>
<accession>A0A4D9CQT7</accession>
<evidence type="ECO:0000256" key="4">
    <source>
        <dbReference type="SAM" id="SignalP"/>
    </source>
</evidence>
<feature type="chain" id="PRO_5020041751" description="Plastid lipid-associated protein/fibrillin conserved domain-containing protein" evidence="4">
    <location>
        <begin position="22"/>
        <end position="299"/>
    </location>
</feature>
<organism evidence="6 7">
    <name type="scientific">Nannochloropsis salina CCMP1776</name>
    <dbReference type="NCBI Taxonomy" id="1027361"/>
    <lineage>
        <taxon>Eukaryota</taxon>
        <taxon>Sar</taxon>
        <taxon>Stramenopiles</taxon>
        <taxon>Ochrophyta</taxon>
        <taxon>Eustigmatophyceae</taxon>
        <taxon>Eustigmatales</taxon>
        <taxon>Monodopsidaceae</taxon>
        <taxon>Microchloropsis</taxon>
        <taxon>Microchloropsis salina</taxon>
    </lineage>
</organism>
<feature type="domain" description="Plastid lipid-associated protein/fibrillin conserved" evidence="5">
    <location>
        <begin position="83"/>
        <end position="293"/>
    </location>
</feature>
<evidence type="ECO:0000256" key="1">
    <source>
        <dbReference type="ARBA" id="ARBA00004474"/>
    </source>
</evidence>
<keyword evidence="4" id="KW-0732">Signal</keyword>
<dbReference type="PANTHER" id="PTHR31906">
    <property type="entry name" value="PLASTID-LIPID-ASSOCIATED PROTEIN 4, CHLOROPLASTIC-RELATED"/>
    <property type="match status" value="1"/>
</dbReference>
<evidence type="ECO:0000256" key="3">
    <source>
        <dbReference type="SAM" id="MobiDB-lite"/>
    </source>
</evidence>
<dbReference type="InterPro" id="IPR006843">
    <property type="entry name" value="PAP/fibrillin_dom"/>
</dbReference>
<keyword evidence="2" id="KW-0934">Plastid</keyword>
<feature type="region of interest" description="Disordered" evidence="3">
    <location>
        <begin position="44"/>
        <end position="68"/>
    </location>
</feature>
<comment type="subcellular location">
    <subcellularLocation>
        <location evidence="1">Plastid</location>
    </subcellularLocation>
</comment>
<evidence type="ECO:0000313" key="6">
    <source>
        <dbReference type="EMBL" id="TFJ81551.1"/>
    </source>
</evidence>
<dbReference type="AlphaFoldDB" id="A0A4D9CQT7"/>
<dbReference type="GO" id="GO:0009536">
    <property type="term" value="C:plastid"/>
    <property type="evidence" value="ECO:0007669"/>
    <property type="project" value="UniProtKB-SubCell"/>
</dbReference>
<dbReference type="Pfam" id="PF04755">
    <property type="entry name" value="PAP_fibrillin"/>
    <property type="match status" value="1"/>
</dbReference>